<sequence>MISQVVGKSVRIQLEVILHGLDIELTPVLGMGDPVAAEDNRFVLTHKQQARELDILAGGGCQSAR</sequence>
<organism evidence="1 2">
    <name type="scientific">Desulfosarcina ovata subsp. ovata</name>
    <dbReference type="NCBI Taxonomy" id="2752305"/>
    <lineage>
        <taxon>Bacteria</taxon>
        <taxon>Pseudomonadati</taxon>
        <taxon>Thermodesulfobacteriota</taxon>
        <taxon>Desulfobacteria</taxon>
        <taxon>Desulfobacterales</taxon>
        <taxon>Desulfosarcinaceae</taxon>
        <taxon>Desulfosarcina</taxon>
    </lineage>
</organism>
<gene>
    <name evidence="1" type="ORF">DSCOOX_30280</name>
</gene>
<evidence type="ECO:0000313" key="2">
    <source>
        <dbReference type="Proteomes" id="UP000422108"/>
    </source>
</evidence>
<reference evidence="1 2" key="1">
    <citation type="submission" date="2019-11" db="EMBL/GenBank/DDBJ databases">
        <title>Comparative genomics of hydrocarbon-degrading Desulfosarcina strains.</title>
        <authorList>
            <person name="Watanabe M."/>
            <person name="Kojima H."/>
            <person name="Fukui M."/>
        </authorList>
    </citation>
    <scope>NUCLEOTIDE SEQUENCE [LARGE SCALE GENOMIC DNA]</scope>
    <source>
        <strain evidence="2">oXyS1</strain>
    </source>
</reference>
<proteinExistence type="predicted"/>
<accession>A0A5K8ABJ1</accession>
<keyword evidence="2" id="KW-1185">Reference proteome</keyword>
<protein>
    <submittedName>
        <fullName evidence="1">Uncharacterized protein</fullName>
    </submittedName>
</protein>
<dbReference type="AlphaFoldDB" id="A0A5K8ABJ1"/>
<dbReference type="Proteomes" id="UP000422108">
    <property type="component" value="Chromosome"/>
</dbReference>
<evidence type="ECO:0000313" key="1">
    <source>
        <dbReference type="EMBL" id="BBO89848.1"/>
    </source>
</evidence>
<name>A0A5K8ABJ1_9BACT</name>
<dbReference type="EMBL" id="AP021879">
    <property type="protein sequence ID" value="BBO89848.1"/>
    <property type="molecule type" value="Genomic_DNA"/>
</dbReference>